<dbReference type="AlphaFoldDB" id="A0A0A9DM55"/>
<name>A0A0A9DM55_ARUDO</name>
<comment type="similarity">
    <text evidence="1">Belongs to the IUNH family.</text>
</comment>
<dbReference type="CDD" id="cd02647">
    <property type="entry name" value="nuc_hydro_TvIAG"/>
    <property type="match status" value="1"/>
</dbReference>
<dbReference type="PANTHER" id="PTHR46692:SF1">
    <property type="entry name" value="NUCLEOSIDE HYDROLASE 3-RELATED"/>
    <property type="match status" value="1"/>
</dbReference>
<dbReference type="EMBL" id="GBRH01208271">
    <property type="protein sequence ID" value="JAD89624.1"/>
    <property type="molecule type" value="Transcribed_RNA"/>
</dbReference>
<dbReference type="Gene3D" id="3.90.245.10">
    <property type="entry name" value="Ribonucleoside hydrolase-like"/>
    <property type="match status" value="1"/>
</dbReference>
<dbReference type="SUPFAM" id="SSF53590">
    <property type="entry name" value="Nucleoside hydrolase"/>
    <property type="match status" value="1"/>
</dbReference>
<protein>
    <recommendedName>
        <fullName evidence="2">Inosine/uridine-preferring nucleoside hydrolase domain-containing protein</fullName>
    </recommendedName>
</protein>
<sequence>MDKNSPLDREFFKSFLEAINLRENSGRFDIKSQFPFYKEVLYKPDFVNNNMGKSVIFDMDMSPGDFVSLIYLLKAPNEIINLKGILVSGNGWANVASIDIIYDILHMMGCDDIPVGRGNTTALGTPILGCKYVSVIPQGSGGLLDSDTLYGLARSLPRSPRRYTAENSVKHGAPRNTDHPDLRQPLAFEVWQSIKEQLDPSEKITILTNGPLTNLANIVLSDKNASSVIESVYVVGGHIRDENRSKGNVFTVPSNRYAEFNIFLDPLAAKTVLESTLDITLIPLSSQRKAASFQAILQALKHADHIPESSFVHRLLLLLYDLQQKHKLYHHMDIFLGEVLGAVYLVEGSNMNPSLHPKRISIIANSTRSMDGQIVVNKQSANSVKVLVDFSTEEYYNRVANSLGSKEQSAVIGSSAEQRAIWSKPPKNLGA</sequence>
<evidence type="ECO:0000313" key="3">
    <source>
        <dbReference type="EMBL" id="JAD89624.1"/>
    </source>
</evidence>
<accession>A0A0A9DM55</accession>
<dbReference type="Pfam" id="PF01156">
    <property type="entry name" value="IU_nuc_hydro"/>
    <property type="match status" value="1"/>
</dbReference>
<dbReference type="PANTHER" id="PTHR46692">
    <property type="entry name" value="INOSINE-URIDINE PREFERRING NUCLEOSIDE HYDROLASE FAMILY PROTEIN"/>
    <property type="match status" value="1"/>
</dbReference>
<dbReference type="InterPro" id="IPR036452">
    <property type="entry name" value="Ribo_hydro-like"/>
</dbReference>
<reference evidence="3" key="2">
    <citation type="journal article" date="2015" name="Data Brief">
        <title>Shoot transcriptome of the giant reed, Arundo donax.</title>
        <authorList>
            <person name="Barrero R.A."/>
            <person name="Guerrero F.D."/>
            <person name="Moolhuijzen P."/>
            <person name="Goolsby J.A."/>
            <person name="Tidwell J."/>
            <person name="Bellgard S.E."/>
            <person name="Bellgard M.I."/>
        </authorList>
    </citation>
    <scope>NUCLEOTIDE SEQUENCE</scope>
    <source>
        <tissue evidence="3">Shoot tissue taken approximately 20 cm above the soil surface</tissue>
    </source>
</reference>
<feature type="domain" description="Inosine/uridine-preferring nucleoside hydrolase" evidence="2">
    <location>
        <begin position="55"/>
        <end position="396"/>
    </location>
</feature>
<evidence type="ECO:0000256" key="1">
    <source>
        <dbReference type="ARBA" id="ARBA00009176"/>
    </source>
</evidence>
<proteinExistence type="inferred from homology"/>
<reference evidence="3" key="1">
    <citation type="submission" date="2014-09" db="EMBL/GenBank/DDBJ databases">
        <authorList>
            <person name="Magalhaes I.L.F."/>
            <person name="Oliveira U."/>
            <person name="Santos F.R."/>
            <person name="Vidigal T.H.D.A."/>
            <person name="Brescovit A.D."/>
            <person name="Santos A.J."/>
        </authorList>
    </citation>
    <scope>NUCLEOTIDE SEQUENCE</scope>
    <source>
        <tissue evidence="3">Shoot tissue taken approximately 20 cm above the soil surface</tissue>
    </source>
</reference>
<dbReference type="GO" id="GO:0016799">
    <property type="term" value="F:hydrolase activity, hydrolyzing N-glycosyl compounds"/>
    <property type="evidence" value="ECO:0007669"/>
    <property type="project" value="InterPro"/>
</dbReference>
<evidence type="ECO:0000259" key="2">
    <source>
        <dbReference type="Pfam" id="PF01156"/>
    </source>
</evidence>
<dbReference type="InterPro" id="IPR001910">
    <property type="entry name" value="Inosine/uridine_hydrolase_dom"/>
</dbReference>
<organism evidence="3">
    <name type="scientific">Arundo donax</name>
    <name type="common">Giant reed</name>
    <name type="synonym">Donax arundinaceus</name>
    <dbReference type="NCBI Taxonomy" id="35708"/>
    <lineage>
        <taxon>Eukaryota</taxon>
        <taxon>Viridiplantae</taxon>
        <taxon>Streptophyta</taxon>
        <taxon>Embryophyta</taxon>
        <taxon>Tracheophyta</taxon>
        <taxon>Spermatophyta</taxon>
        <taxon>Magnoliopsida</taxon>
        <taxon>Liliopsida</taxon>
        <taxon>Poales</taxon>
        <taxon>Poaceae</taxon>
        <taxon>PACMAD clade</taxon>
        <taxon>Arundinoideae</taxon>
        <taxon>Arundineae</taxon>
        <taxon>Arundo</taxon>
    </lineage>
</organism>